<feature type="non-terminal residue" evidence="2">
    <location>
        <position position="1"/>
    </location>
</feature>
<proteinExistence type="predicted"/>
<name>A0A5E4D3S6_MARMO</name>
<keyword evidence="3" id="KW-1185">Reference proteome</keyword>
<organism evidence="2 3">
    <name type="scientific">Marmota monax</name>
    <name type="common">Woodchuck</name>
    <dbReference type="NCBI Taxonomy" id="9995"/>
    <lineage>
        <taxon>Eukaryota</taxon>
        <taxon>Metazoa</taxon>
        <taxon>Chordata</taxon>
        <taxon>Craniata</taxon>
        <taxon>Vertebrata</taxon>
        <taxon>Euteleostomi</taxon>
        <taxon>Mammalia</taxon>
        <taxon>Eutheria</taxon>
        <taxon>Euarchontoglires</taxon>
        <taxon>Glires</taxon>
        <taxon>Rodentia</taxon>
        <taxon>Sciuromorpha</taxon>
        <taxon>Sciuridae</taxon>
        <taxon>Xerinae</taxon>
        <taxon>Marmotini</taxon>
        <taxon>Marmota</taxon>
    </lineage>
</organism>
<sequence length="65" mass="6656">DTTAPDATEADSDADPWRLSGDSAPTAAIVAAAAATTGADPLPAANNHHHYLCYHHLEDCSGETP</sequence>
<comment type="caution">
    <text evidence="2">The sequence shown here is derived from an EMBL/GenBank/DDBJ whole genome shotgun (WGS) entry which is preliminary data.</text>
</comment>
<evidence type="ECO:0000313" key="3">
    <source>
        <dbReference type="Proteomes" id="UP000335636"/>
    </source>
</evidence>
<accession>A0A5E4D3S6</accession>
<reference evidence="2" key="1">
    <citation type="submission" date="2019-04" db="EMBL/GenBank/DDBJ databases">
        <authorList>
            <person name="Alioto T."/>
            <person name="Alioto T."/>
        </authorList>
    </citation>
    <scope>NUCLEOTIDE SEQUENCE [LARGE SCALE GENOMIC DNA]</scope>
</reference>
<feature type="region of interest" description="Disordered" evidence="1">
    <location>
        <begin position="1"/>
        <end position="21"/>
    </location>
</feature>
<feature type="non-terminal residue" evidence="2">
    <location>
        <position position="65"/>
    </location>
</feature>
<dbReference type="Proteomes" id="UP000335636">
    <property type="component" value="Unassembled WGS sequence"/>
</dbReference>
<gene>
    <name evidence="2" type="ORF">MONAX_5E023120</name>
</gene>
<dbReference type="AlphaFoldDB" id="A0A5E4D3S6"/>
<evidence type="ECO:0000313" key="2">
    <source>
        <dbReference type="EMBL" id="VTJ88843.1"/>
    </source>
</evidence>
<evidence type="ECO:0000256" key="1">
    <source>
        <dbReference type="SAM" id="MobiDB-lite"/>
    </source>
</evidence>
<dbReference type="EMBL" id="CABDUW010003196">
    <property type="protein sequence ID" value="VTJ88843.1"/>
    <property type="molecule type" value="Genomic_DNA"/>
</dbReference>
<protein>
    <submittedName>
        <fullName evidence="2">Uncharacterized protein</fullName>
    </submittedName>
</protein>